<name>A0ACB8G1I0_9SAUR</name>
<dbReference type="EMBL" id="CM037615">
    <property type="protein sequence ID" value="KAH8013456.1"/>
    <property type="molecule type" value="Genomic_DNA"/>
</dbReference>
<evidence type="ECO:0000313" key="2">
    <source>
        <dbReference type="Proteomes" id="UP000827872"/>
    </source>
</evidence>
<accession>A0ACB8G1I0</accession>
<sequence>MLDYDTENLNSDEIYSSLRGVTEAIEKFSFRSQEDLNEPIKRDGKKDCDIVSRDGGIASTALDVRGSSDIVEGGRMALDNKTSLLNTQPPRAFSGPRTREYNPYPYSDTISAYDKSALKEAVFDDDIDQLRDVPIDHSDLVADLLKELSNHNERVEERKGALVELLKITREDNLGVWEEHFKTILLLLLETLGDKDHSIRALALRVLREILRNQPARFKNYAELTIMKTLEAHKDSHKEVGNFYSPSAT</sequence>
<protein>
    <submittedName>
        <fullName evidence="1">CLIP-associating protein 1</fullName>
    </submittedName>
</protein>
<dbReference type="Proteomes" id="UP000827872">
    <property type="component" value="Linkage Group LG02"/>
</dbReference>
<comment type="caution">
    <text evidence="1">The sequence shown here is derived from an EMBL/GenBank/DDBJ whole genome shotgun (WGS) entry which is preliminary data.</text>
</comment>
<organism evidence="1 2">
    <name type="scientific">Sphaerodactylus townsendi</name>
    <dbReference type="NCBI Taxonomy" id="933632"/>
    <lineage>
        <taxon>Eukaryota</taxon>
        <taxon>Metazoa</taxon>
        <taxon>Chordata</taxon>
        <taxon>Craniata</taxon>
        <taxon>Vertebrata</taxon>
        <taxon>Euteleostomi</taxon>
        <taxon>Lepidosauria</taxon>
        <taxon>Squamata</taxon>
        <taxon>Bifurcata</taxon>
        <taxon>Gekkota</taxon>
        <taxon>Sphaerodactylidae</taxon>
        <taxon>Sphaerodactylus</taxon>
    </lineage>
</organism>
<reference evidence="1" key="1">
    <citation type="submission" date="2021-08" db="EMBL/GenBank/DDBJ databases">
        <title>The first chromosome-level gecko genome reveals the dynamic sex chromosomes of Neotropical dwarf geckos (Sphaerodactylidae: Sphaerodactylus).</title>
        <authorList>
            <person name="Pinto B.J."/>
            <person name="Keating S.E."/>
            <person name="Gamble T."/>
        </authorList>
    </citation>
    <scope>NUCLEOTIDE SEQUENCE</scope>
    <source>
        <strain evidence="1">TG3544</strain>
    </source>
</reference>
<evidence type="ECO:0000313" key="1">
    <source>
        <dbReference type="EMBL" id="KAH8013456.1"/>
    </source>
</evidence>
<proteinExistence type="predicted"/>
<keyword evidence="2" id="KW-1185">Reference proteome</keyword>
<gene>
    <name evidence="1" type="primary">CLASP1_5</name>
    <name evidence="1" type="ORF">K3G42_019227</name>
</gene>